<evidence type="ECO:0000313" key="1">
    <source>
        <dbReference type="EMBL" id="CAF2173544.1"/>
    </source>
</evidence>
<dbReference type="AlphaFoldDB" id="A0A816Z1N6"/>
<protein>
    <submittedName>
        <fullName evidence="1">(rape) hypothetical protein</fullName>
    </submittedName>
</protein>
<name>A0A816Z1N6_BRANA</name>
<accession>A0A816Z1N6</accession>
<reference evidence="1" key="1">
    <citation type="submission" date="2021-01" db="EMBL/GenBank/DDBJ databases">
        <authorList>
            <consortium name="Genoscope - CEA"/>
            <person name="William W."/>
        </authorList>
    </citation>
    <scope>NUCLEOTIDE SEQUENCE</scope>
</reference>
<dbReference type="Proteomes" id="UP001295469">
    <property type="component" value="Chromosome A07"/>
</dbReference>
<sequence>MGSFSSRTLVEVSHQVAAVLRYRRRDRLSRSSGVLASRRRGHLRSRTWRDPPMVDF</sequence>
<organism evidence="1">
    <name type="scientific">Brassica napus</name>
    <name type="common">Rape</name>
    <dbReference type="NCBI Taxonomy" id="3708"/>
    <lineage>
        <taxon>Eukaryota</taxon>
        <taxon>Viridiplantae</taxon>
        <taxon>Streptophyta</taxon>
        <taxon>Embryophyta</taxon>
        <taxon>Tracheophyta</taxon>
        <taxon>Spermatophyta</taxon>
        <taxon>Magnoliopsida</taxon>
        <taxon>eudicotyledons</taxon>
        <taxon>Gunneridae</taxon>
        <taxon>Pentapetalae</taxon>
        <taxon>rosids</taxon>
        <taxon>malvids</taxon>
        <taxon>Brassicales</taxon>
        <taxon>Brassicaceae</taxon>
        <taxon>Brassiceae</taxon>
        <taxon>Brassica</taxon>
    </lineage>
</organism>
<gene>
    <name evidence="1" type="ORF">DARMORV10_A07P24360.1</name>
</gene>
<dbReference type="EMBL" id="HG994361">
    <property type="protein sequence ID" value="CAF2173544.1"/>
    <property type="molecule type" value="Genomic_DNA"/>
</dbReference>
<proteinExistence type="predicted"/>